<dbReference type="EMBL" id="JACSIT010000084">
    <property type="protein sequence ID" value="MBC6993988.1"/>
    <property type="molecule type" value="Genomic_DNA"/>
</dbReference>
<dbReference type="RefSeq" id="WP_187466081.1">
    <property type="nucleotide sequence ID" value="NZ_JACSIT010000084.1"/>
</dbReference>
<dbReference type="Gene3D" id="3.30.565.60">
    <property type="match status" value="1"/>
</dbReference>
<keyword evidence="2" id="KW-1185">Reference proteome</keyword>
<organism evidence="1 2">
    <name type="scientific">Neolewinella lacunae</name>
    <dbReference type="NCBI Taxonomy" id="1517758"/>
    <lineage>
        <taxon>Bacteria</taxon>
        <taxon>Pseudomonadati</taxon>
        <taxon>Bacteroidota</taxon>
        <taxon>Saprospiria</taxon>
        <taxon>Saprospirales</taxon>
        <taxon>Lewinellaceae</taxon>
        <taxon>Neolewinella</taxon>
    </lineage>
</organism>
<dbReference type="PANTHER" id="PTHR30595">
    <property type="entry name" value="GLPR-RELATED TRANSCRIPTIONAL REPRESSOR"/>
    <property type="match status" value="1"/>
</dbReference>
<evidence type="ECO:0000313" key="1">
    <source>
        <dbReference type="EMBL" id="MBC6993988.1"/>
    </source>
</evidence>
<protein>
    <recommendedName>
        <fullName evidence="3">ATP-dependent DNA helicase RecG C-terminal domain-containing protein</fullName>
    </recommendedName>
</protein>
<dbReference type="Pfam" id="PF13749">
    <property type="entry name" value="HATPase_c_4"/>
    <property type="match status" value="1"/>
</dbReference>
<dbReference type="PANTHER" id="PTHR30595:SF6">
    <property type="entry name" value="SCHLAFEN ALBA-2 DOMAIN-CONTAINING PROTEIN"/>
    <property type="match status" value="1"/>
</dbReference>
<reference evidence="1" key="1">
    <citation type="submission" date="2020-08" db="EMBL/GenBank/DDBJ databases">
        <title>Lewinella bacteria from marine environments.</title>
        <authorList>
            <person name="Zhong Y."/>
        </authorList>
    </citation>
    <scope>NUCLEOTIDE SEQUENCE</scope>
    <source>
        <strain evidence="1">KCTC 42187</strain>
    </source>
</reference>
<dbReference type="Proteomes" id="UP000650081">
    <property type="component" value="Unassembled WGS sequence"/>
</dbReference>
<evidence type="ECO:0000313" key="2">
    <source>
        <dbReference type="Proteomes" id="UP000650081"/>
    </source>
</evidence>
<sequence length="246" mass="28371">MHAEEKILTHCTYQDINWDLFRDFYADAYGQASEPDQERKFENLRLGKEGKPNLAGALLFTNNPQKAITGFFITAIWFWENEIEANDYRAAEYIRGTLAQQFKQALDFSKRTLHRIQSGDSFNSPSILEVPEIVITELLINALIHRDYFIEDTIKLFIFENRIEIISPGKLPNNLTIEQIRMGIRKKRNDILDSLAPGLLNYKGAGSGILRALNAYPDIDFVNDAEAEQFKAIIYRPKLEKPSRNR</sequence>
<gene>
    <name evidence="1" type="ORF">H9S92_07435</name>
</gene>
<proteinExistence type="predicted"/>
<accession>A0A923T8I2</accession>
<comment type="caution">
    <text evidence="1">The sequence shown here is derived from an EMBL/GenBank/DDBJ whole genome shotgun (WGS) entry which is preliminary data.</text>
</comment>
<dbReference type="InterPro" id="IPR038475">
    <property type="entry name" value="RecG_C_sf"/>
</dbReference>
<dbReference type="AlphaFoldDB" id="A0A923T8I2"/>
<evidence type="ECO:0008006" key="3">
    <source>
        <dbReference type="Google" id="ProtNLM"/>
    </source>
</evidence>
<name>A0A923T8I2_9BACT</name>